<dbReference type="RefSeq" id="WP_307277784.1">
    <property type="nucleotide sequence ID" value="NZ_JAUSVX010000010.1"/>
</dbReference>
<organism evidence="1 2">
    <name type="scientific">Labrys wisconsinensis</name>
    <dbReference type="NCBI Taxonomy" id="425677"/>
    <lineage>
        <taxon>Bacteria</taxon>
        <taxon>Pseudomonadati</taxon>
        <taxon>Pseudomonadota</taxon>
        <taxon>Alphaproteobacteria</taxon>
        <taxon>Hyphomicrobiales</taxon>
        <taxon>Xanthobacteraceae</taxon>
        <taxon>Labrys</taxon>
    </lineage>
</organism>
<accession>A0ABU0JC84</accession>
<keyword evidence="2" id="KW-1185">Reference proteome</keyword>
<dbReference type="EMBL" id="JAUSVX010000010">
    <property type="protein sequence ID" value="MDQ0471891.1"/>
    <property type="molecule type" value="Genomic_DNA"/>
</dbReference>
<reference evidence="1 2" key="1">
    <citation type="submission" date="2023-07" db="EMBL/GenBank/DDBJ databases">
        <title>Genomic Encyclopedia of Type Strains, Phase IV (KMG-IV): sequencing the most valuable type-strain genomes for metagenomic binning, comparative biology and taxonomic classification.</title>
        <authorList>
            <person name="Goeker M."/>
        </authorList>
    </citation>
    <scope>NUCLEOTIDE SEQUENCE [LARGE SCALE GENOMIC DNA]</scope>
    <source>
        <strain evidence="1 2">DSM 19619</strain>
    </source>
</reference>
<evidence type="ECO:0000313" key="2">
    <source>
        <dbReference type="Proteomes" id="UP001242480"/>
    </source>
</evidence>
<comment type="caution">
    <text evidence="1">The sequence shown here is derived from an EMBL/GenBank/DDBJ whole genome shotgun (WGS) entry which is preliminary data.</text>
</comment>
<sequence length="50" mass="5268">MGAEVHDARLVATMIVHGVDRILTVSTGDFARFPVSAVHPTSILASPPAR</sequence>
<gene>
    <name evidence="1" type="ORF">QO011_004918</name>
</gene>
<dbReference type="Proteomes" id="UP001242480">
    <property type="component" value="Unassembled WGS sequence"/>
</dbReference>
<proteinExistence type="predicted"/>
<name>A0ABU0JC84_9HYPH</name>
<evidence type="ECO:0000313" key="1">
    <source>
        <dbReference type="EMBL" id="MDQ0471891.1"/>
    </source>
</evidence>
<protein>
    <submittedName>
        <fullName evidence="1">Nucleic acid-binding protein</fullName>
    </submittedName>
</protein>